<name>A0ABQ7QTF7_PLUXY</name>
<comment type="caution">
    <text evidence="2">The sequence shown here is derived from an EMBL/GenBank/DDBJ whole genome shotgun (WGS) entry which is preliminary data.</text>
</comment>
<gene>
    <name evidence="2" type="ORF">JYU34_005531</name>
</gene>
<organism evidence="2 3">
    <name type="scientific">Plutella xylostella</name>
    <name type="common">Diamondback moth</name>
    <name type="synonym">Plutella maculipennis</name>
    <dbReference type="NCBI Taxonomy" id="51655"/>
    <lineage>
        <taxon>Eukaryota</taxon>
        <taxon>Metazoa</taxon>
        <taxon>Ecdysozoa</taxon>
        <taxon>Arthropoda</taxon>
        <taxon>Hexapoda</taxon>
        <taxon>Insecta</taxon>
        <taxon>Pterygota</taxon>
        <taxon>Neoptera</taxon>
        <taxon>Endopterygota</taxon>
        <taxon>Lepidoptera</taxon>
        <taxon>Glossata</taxon>
        <taxon>Ditrysia</taxon>
        <taxon>Yponomeutoidea</taxon>
        <taxon>Plutellidae</taxon>
        <taxon>Plutella</taxon>
    </lineage>
</organism>
<dbReference type="EMBL" id="JAHIBW010000008">
    <property type="protein sequence ID" value="KAG7308337.1"/>
    <property type="molecule type" value="Genomic_DNA"/>
</dbReference>
<feature type="region of interest" description="Disordered" evidence="1">
    <location>
        <begin position="1"/>
        <end position="44"/>
    </location>
</feature>
<feature type="compositionally biased region" description="Pro residues" evidence="1">
    <location>
        <begin position="65"/>
        <end position="79"/>
    </location>
</feature>
<evidence type="ECO:0000313" key="2">
    <source>
        <dbReference type="EMBL" id="KAG7308337.1"/>
    </source>
</evidence>
<proteinExistence type="predicted"/>
<keyword evidence="3" id="KW-1185">Reference proteome</keyword>
<feature type="compositionally biased region" description="Polar residues" evidence="1">
    <location>
        <begin position="22"/>
        <end position="33"/>
    </location>
</feature>
<sequence>MADGAGPSSSHAAAIRTKIKPSKSSALTRSSESGGSGLGARRGFRDRCAQGHGRTIDSLFIAAAPRPPHPAPPATPAPATPLASSSMADLHVFLQSWKVKAWRGGVGARAAGGGASAADRNSPSDALFVNTRLRTGRPRAPRPAPRDPRRLPRTGGETSRYGDRRCGGGLSVTCSQRGATVPPACPSVPPGARRAGMGEACWVHVCLLCYPHPTPRLAASRGPTAERSARAADSLRACRVHMIATNSVCIKNIIKTIKMLTANVGRSRMTYFSTALLQ</sequence>
<feature type="region of interest" description="Disordered" evidence="1">
    <location>
        <begin position="63"/>
        <end position="82"/>
    </location>
</feature>
<protein>
    <submittedName>
        <fullName evidence="2">Uncharacterized protein</fullName>
    </submittedName>
</protein>
<feature type="region of interest" description="Disordered" evidence="1">
    <location>
        <begin position="108"/>
        <end position="162"/>
    </location>
</feature>
<reference evidence="2 3" key="1">
    <citation type="submission" date="2021-06" db="EMBL/GenBank/DDBJ databases">
        <title>A haploid diamondback moth (Plutella xylostella L.) genome assembly resolves 31 chromosomes and identifies a diamide resistance mutation.</title>
        <authorList>
            <person name="Ward C.M."/>
            <person name="Perry K.D."/>
            <person name="Baker G."/>
            <person name="Powis K."/>
            <person name="Heckel D.G."/>
            <person name="Baxter S.W."/>
        </authorList>
    </citation>
    <scope>NUCLEOTIDE SEQUENCE [LARGE SCALE GENOMIC DNA]</scope>
    <source>
        <strain evidence="2 3">LV</strain>
        <tissue evidence="2">Single pupa</tissue>
    </source>
</reference>
<evidence type="ECO:0000313" key="3">
    <source>
        <dbReference type="Proteomes" id="UP000823941"/>
    </source>
</evidence>
<accession>A0ABQ7QTF7</accession>
<dbReference type="Proteomes" id="UP000823941">
    <property type="component" value="Chromosome 8"/>
</dbReference>
<evidence type="ECO:0000256" key="1">
    <source>
        <dbReference type="SAM" id="MobiDB-lite"/>
    </source>
</evidence>